<dbReference type="Proteomes" id="UP000494261">
    <property type="component" value="Unassembled WGS sequence"/>
</dbReference>
<dbReference type="RefSeq" id="WP_006484200.1">
    <property type="nucleotide sequence ID" value="NZ_CABVQG010000018.1"/>
</dbReference>
<reference evidence="1 2" key="1">
    <citation type="submission" date="2019-09" db="EMBL/GenBank/DDBJ databases">
        <authorList>
            <person name="Depoorter E."/>
        </authorList>
    </citation>
    <scope>NUCLEOTIDE SEQUENCE [LARGE SCALE GENOMIC DNA]</scope>
    <source>
        <strain evidence="1">LMG 13014</strain>
    </source>
</reference>
<gene>
    <name evidence="1" type="ORF">BLA13014_04403</name>
</gene>
<accession>A0A6P2NGE3</accession>
<organism evidence="1 2">
    <name type="scientific">Burkholderia aenigmatica</name>
    <dbReference type="NCBI Taxonomy" id="2015348"/>
    <lineage>
        <taxon>Bacteria</taxon>
        <taxon>Pseudomonadati</taxon>
        <taxon>Pseudomonadota</taxon>
        <taxon>Betaproteobacteria</taxon>
        <taxon>Burkholderiales</taxon>
        <taxon>Burkholderiaceae</taxon>
        <taxon>Burkholderia</taxon>
        <taxon>Burkholderia cepacia complex</taxon>
    </lineage>
</organism>
<dbReference type="AlphaFoldDB" id="A0A6P2NGE3"/>
<dbReference type="EMBL" id="CABVQC010000031">
    <property type="protein sequence ID" value="VWB94426.1"/>
    <property type="molecule type" value="Genomic_DNA"/>
</dbReference>
<protein>
    <submittedName>
        <fullName evidence="1">Uncharacterized protein</fullName>
    </submittedName>
</protein>
<evidence type="ECO:0000313" key="1">
    <source>
        <dbReference type="EMBL" id="VWB94426.1"/>
    </source>
</evidence>
<name>A0A6P2NGE3_9BURK</name>
<proteinExistence type="predicted"/>
<sequence length="47" mass="5146">MPDLEANHRDVARLYYGLAARFCGVLAAIDSMPSGCAPFLLMDNDDE</sequence>
<evidence type="ECO:0000313" key="2">
    <source>
        <dbReference type="Proteomes" id="UP000494261"/>
    </source>
</evidence>